<gene>
    <name evidence="1" type="ORF">PSTG_16100</name>
</gene>
<accession>A0A0L0UTV4</accession>
<evidence type="ECO:0000313" key="1">
    <source>
        <dbReference type="EMBL" id="KNE90482.1"/>
    </source>
</evidence>
<keyword evidence="2" id="KW-1185">Reference proteome</keyword>
<proteinExistence type="predicted"/>
<evidence type="ECO:0000313" key="2">
    <source>
        <dbReference type="Proteomes" id="UP000054564"/>
    </source>
</evidence>
<sequence length="90" mass="10173">MKSSAAARDNKILDDLAVMQADIAHITEDFVTIKNDFVTIKEQSATLQEHVSQLKVGQARTSRIVSGMENRFLPKREELIGPFKNKKIME</sequence>
<dbReference type="EMBL" id="AJIL01000255">
    <property type="protein sequence ID" value="KNE90482.1"/>
    <property type="molecule type" value="Genomic_DNA"/>
</dbReference>
<comment type="caution">
    <text evidence="1">The sequence shown here is derived from an EMBL/GenBank/DDBJ whole genome shotgun (WGS) entry which is preliminary data.</text>
</comment>
<name>A0A0L0UTV4_9BASI</name>
<protein>
    <submittedName>
        <fullName evidence="1">Uncharacterized protein</fullName>
    </submittedName>
</protein>
<dbReference type="Proteomes" id="UP000054564">
    <property type="component" value="Unassembled WGS sequence"/>
</dbReference>
<reference evidence="2" key="1">
    <citation type="submission" date="2014-03" db="EMBL/GenBank/DDBJ databases">
        <title>The Genome Sequence of Puccinia striiformis f. sp. tritici PST-78.</title>
        <authorList>
            <consortium name="The Broad Institute Genome Sequencing Platform"/>
            <person name="Cuomo C."/>
            <person name="Hulbert S."/>
            <person name="Chen X."/>
            <person name="Walker B."/>
            <person name="Young S.K."/>
            <person name="Zeng Q."/>
            <person name="Gargeya S."/>
            <person name="Fitzgerald M."/>
            <person name="Haas B."/>
            <person name="Abouelleil A."/>
            <person name="Alvarado L."/>
            <person name="Arachchi H.M."/>
            <person name="Berlin A.M."/>
            <person name="Chapman S.B."/>
            <person name="Goldberg J."/>
            <person name="Griggs A."/>
            <person name="Gujja S."/>
            <person name="Hansen M."/>
            <person name="Howarth C."/>
            <person name="Imamovic A."/>
            <person name="Larimer J."/>
            <person name="McCowan C."/>
            <person name="Montmayeur A."/>
            <person name="Murphy C."/>
            <person name="Neiman D."/>
            <person name="Pearson M."/>
            <person name="Priest M."/>
            <person name="Roberts A."/>
            <person name="Saif S."/>
            <person name="Shea T."/>
            <person name="Sisk P."/>
            <person name="Sykes S."/>
            <person name="Wortman J."/>
            <person name="Nusbaum C."/>
            <person name="Birren B."/>
        </authorList>
    </citation>
    <scope>NUCLEOTIDE SEQUENCE [LARGE SCALE GENOMIC DNA]</scope>
    <source>
        <strain evidence="2">race PST-78</strain>
    </source>
</reference>
<dbReference type="AlphaFoldDB" id="A0A0L0UTV4"/>
<organism evidence="1 2">
    <name type="scientific">Puccinia striiformis f. sp. tritici PST-78</name>
    <dbReference type="NCBI Taxonomy" id="1165861"/>
    <lineage>
        <taxon>Eukaryota</taxon>
        <taxon>Fungi</taxon>
        <taxon>Dikarya</taxon>
        <taxon>Basidiomycota</taxon>
        <taxon>Pucciniomycotina</taxon>
        <taxon>Pucciniomycetes</taxon>
        <taxon>Pucciniales</taxon>
        <taxon>Pucciniaceae</taxon>
        <taxon>Puccinia</taxon>
    </lineage>
</organism>